<reference evidence="1 2" key="1">
    <citation type="submission" date="2018-03" db="EMBL/GenBank/DDBJ databases">
        <title>Aerobic endospore-forming bacteria genome sequencing and assembly.</title>
        <authorList>
            <person name="Cavalcante D.A."/>
            <person name="Driks A."/>
            <person name="Putonti C."/>
            <person name="De-Souza M.T."/>
        </authorList>
    </citation>
    <scope>NUCLEOTIDE SEQUENCE [LARGE SCALE GENOMIC DNA]</scope>
    <source>
        <strain evidence="1 2">SDF0037</strain>
    </source>
</reference>
<evidence type="ECO:0000313" key="1">
    <source>
        <dbReference type="EMBL" id="TQR33616.1"/>
    </source>
</evidence>
<evidence type="ECO:0000313" key="2">
    <source>
        <dbReference type="Proteomes" id="UP000317944"/>
    </source>
</evidence>
<comment type="caution">
    <text evidence="1">The sequence shown here is derived from an EMBL/GenBank/DDBJ whole genome shotgun (WGS) entry which is preliminary data.</text>
</comment>
<gene>
    <name evidence="1" type="ORF">C7Y47_11285</name>
</gene>
<dbReference type="RefSeq" id="WP_142508874.1">
    <property type="nucleotide sequence ID" value="NZ_SADV01000007.1"/>
</dbReference>
<dbReference type="AlphaFoldDB" id="A0A544UK30"/>
<name>A0A544UK30_LYSSH</name>
<proteinExistence type="predicted"/>
<sequence length="172" mass="20589">MSGYPFRDLLIQKHLKKKIKLDFQFRNVIIEKYYKEGTKDKAIFIFTANEVFLSEYQSWRYLDNFRGEFSMPFPQEIRGLNKFFEEKILHYEVDVLGEGRTLIIENNYEFTLVAKYLKYKGKVTSEDLNTLQITSLRDIKSKYKGLLYLACYDNEQKEILIVLKTTLEFERG</sequence>
<organism evidence="1 2">
    <name type="scientific">Lysinibacillus sphaericus</name>
    <name type="common">Bacillus sphaericus</name>
    <dbReference type="NCBI Taxonomy" id="1421"/>
    <lineage>
        <taxon>Bacteria</taxon>
        <taxon>Bacillati</taxon>
        <taxon>Bacillota</taxon>
        <taxon>Bacilli</taxon>
        <taxon>Bacillales</taxon>
        <taxon>Bacillaceae</taxon>
        <taxon>Lysinibacillus</taxon>
    </lineage>
</organism>
<dbReference type="Proteomes" id="UP000317944">
    <property type="component" value="Unassembled WGS sequence"/>
</dbReference>
<accession>A0A544UK30</accession>
<protein>
    <submittedName>
        <fullName evidence="1">Uncharacterized protein</fullName>
    </submittedName>
</protein>
<dbReference type="EMBL" id="SADV01000007">
    <property type="protein sequence ID" value="TQR33616.1"/>
    <property type="molecule type" value="Genomic_DNA"/>
</dbReference>